<accession>A0A219YC80</accession>
<name>A0A219YC80_9CAUD</name>
<dbReference type="Proteomes" id="UP000225215">
    <property type="component" value="Segment"/>
</dbReference>
<dbReference type="EMBL" id="KY290955">
    <property type="protein sequence ID" value="APU01608.1"/>
    <property type="molecule type" value="Genomic_DNA"/>
</dbReference>
<sequence>MKLVEVKEMPKGKFVATGISSSGFIPCSGMYEFVDDDILEFNPDTDDWSDDTLNSSTNEPYFYQWFDLKYFVVSE</sequence>
<evidence type="ECO:0000313" key="1">
    <source>
        <dbReference type="EMBL" id="APU01608.1"/>
    </source>
</evidence>
<evidence type="ECO:0000313" key="2">
    <source>
        <dbReference type="Proteomes" id="UP000225215"/>
    </source>
</evidence>
<protein>
    <submittedName>
        <fullName evidence="1">Uncharacterized protein</fullName>
    </submittedName>
</protein>
<reference evidence="1 2" key="1">
    <citation type="journal article" date="2017" name="Sci. Rep.">
        <title>Characterization and diversity of phages infecting Aeromonas salmonicida subsp. salmonicida.</title>
        <authorList>
            <person name="Vincent A.T."/>
            <person name="Paquet V.E."/>
            <person name="Bernatchez A."/>
            <person name="Tremblay D.M."/>
            <person name="Moineau S."/>
            <person name="Charette S.J."/>
        </authorList>
    </citation>
    <scope>NUCLEOTIDE SEQUENCE [LARGE SCALE GENOMIC DNA]</scope>
</reference>
<organism evidence="1 2">
    <name type="scientific">Aeromonas phage 65.2</name>
    <dbReference type="NCBI Taxonomy" id="1932896"/>
    <lineage>
        <taxon>Viruses</taxon>
        <taxon>Duplodnaviria</taxon>
        <taxon>Heunggongvirae</taxon>
        <taxon>Uroviricota</taxon>
        <taxon>Caudoviricetes</taxon>
        <taxon>Pantevenvirales</taxon>
        <taxon>Straboviridae</taxon>
        <taxon>Emmerichvirinae</taxon>
        <taxon>Ishigurovirus</taxon>
        <taxon>Ishigurovirus osborne</taxon>
    </lineage>
</organism>
<proteinExistence type="predicted"/>